<protein>
    <submittedName>
        <fullName evidence="8">Response regulator</fullName>
    </submittedName>
</protein>
<evidence type="ECO:0000256" key="5">
    <source>
        <dbReference type="ARBA" id="ARBA00023163"/>
    </source>
</evidence>
<gene>
    <name evidence="8" type="ORF">GF339_06010</name>
</gene>
<dbReference type="Pfam" id="PF00072">
    <property type="entry name" value="Response_reg"/>
    <property type="match status" value="1"/>
</dbReference>
<dbReference type="InterPro" id="IPR001789">
    <property type="entry name" value="Sig_transdc_resp-reg_receiver"/>
</dbReference>
<feature type="modified residue" description="4-aspartylphosphate" evidence="6">
    <location>
        <position position="56"/>
    </location>
</feature>
<reference evidence="8" key="1">
    <citation type="submission" date="2019-11" db="EMBL/GenBank/DDBJ databases">
        <title>Microbial mats filling the niche in hypersaline microbial mats.</title>
        <authorList>
            <person name="Wong H.L."/>
            <person name="Macleod F.I."/>
            <person name="White R.A. III"/>
            <person name="Burns B.P."/>
        </authorList>
    </citation>
    <scope>NUCLEOTIDE SEQUENCE</scope>
    <source>
        <strain evidence="8">Rbin_158</strain>
    </source>
</reference>
<proteinExistence type="predicted"/>
<evidence type="ECO:0000256" key="1">
    <source>
        <dbReference type="ARBA" id="ARBA00022553"/>
    </source>
</evidence>
<dbReference type="PANTHER" id="PTHR48111">
    <property type="entry name" value="REGULATOR OF RPOS"/>
    <property type="match status" value="1"/>
</dbReference>
<name>A0A9D5Q5A7_9BACT</name>
<evidence type="ECO:0000259" key="7">
    <source>
        <dbReference type="PROSITE" id="PS50110"/>
    </source>
</evidence>
<dbReference type="EMBL" id="WJJP01000188">
    <property type="protein sequence ID" value="MBD3324118.1"/>
    <property type="molecule type" value="Genomic_DNA"/>
</dbReference>
<dbReference type="PANTHER" id="PTHR48111:SF1">
    <property type="entry name" value="TWO-COMPONENT RESPONSE REGULATOR ORR33"/>
    <property type="match status" value="1"/>
</dbReference>
<organism evidence="8 9">
    <name type="scientific">candidate division KSB3 bacterium</name>
    <dbReference type="NCBI Taxonomy" id="2044937"/>
    <lineage>
        <taxon>Bacteria</taxon>
        <taxon>candidate division KSB3</taxon>
    </lineage>
</organism>
<dbReference type="GO" id="GO:0000156">
    <property type="term" value="F:phosphorelay response regulator activity"/>
    <property type="evidence" value="ECO:0007669"/>
    <property type="project" value="TreeGrafter"/>
</dbReference>
<evidence type="ECO:0000256" key="3">
    <source>
        <dbReference type="ARBA" id="ARBA00023015"/>
    </source>
</evidence>
<keyword evidence="5" id="KW-0804">Transcription</keyword>
<accession>A0A9D5Q5A7</accession>
<sequence>MNRPFRILLVEDEVMIAMGLELELKRAGYPECQRVVSGEEALVRVAQEPPDLILMDIRLAGKLDGIETARQIQAQTDIPIIFMTGYPD</sequence>
<keyword evidence="1 6" id="KW-0597">Phosphoprotein</keyword>
<dbReference type="PROSITE" id="PS50110">
    <property type="entry name" value="RESPONSE_REGULATORY"/>
    <property type="match status" value="1"/>
</dbReference>
<dbReference type="InterPro" id="IPR011006">
    <property type="entry name" value="CheY-like_superfamily"/>
</dbReference>
<dbReference type="GO" id="GO:0000976">
    <property type="term" value="F:transcription cis-regulatory region binding"/>
    <property type="evidence" value="ECO:0007669"/>
    <property type="project" value="TreeGrafter"/>
</dbReference>
<evidence type="ECO:0000256" key="4">
    <source>
        <dbReference type="ARBA" id="ARBA00023125"/>
    </source>
</evidence>
<dbReference type="SMART" id="SM00448">
    <property type="entry name" value="REC"/>
    <property type="match status" value="1"/>
</dbReference>
<keyword evidence="3" id="KW-0805">Transcription regulation</keyword>
<evidence type="ECO:0000313" key="9">
    <source>
        <dbReference type="Proteomes" id="UP000649604"/>
    </source>
</evidence>
<dbReference type="GO" id="GO:0005829">
    <property type="term" value="C:cytosol"/>
    <property type="evidence" value="ECO:0007669"/>
    <property type="project" value="TreeGrafter"/>
</dbReference>
<evidence type="ECO:0000313" key="8">
    <source>
        <dbReference type="EMBL" id="MBD3324118.1"/>
    </source>
</evidence>
<dbReference type="GO" id="GO:0032993">
    <property type="term" value="C:protein-DNA complex"/>
    <property type="evidence" value="ECO:0007669"/>
    <property type="project" value="TreeGrafter"/>
</dbReference>
<dbReference type="Proteomes" id="UP000649604">
    <property type="component" value="Unassembled WGS sequence"/>
</dbReference>
<dbReference type="InterPro" id="IPR039420">
    <property type="entry name" value="WalR-like"/>
</dbReference>
<evidence type="ECO:0000256" key="2">
    <source>
        <dbReference type="ARBA" id="ARBA00023012"/>
    </source>
</evidence>
<feature type="non-terminal residue" evidence="8">
    <location>
        <position position="88"/>
    </location>
</feature>
<keyword evidence="4" id="KW-0238">DNA-binding</keyword>
<keyword evidence="2" id="KW-0902">Two-component regulatory system</keyword>
<dbReference type="AlphaFoldDB" id="A0A9D5Q5A7"/>
<evidence type="ECO:0000256" key="6">
    <source>
        <dbReference type="PROSITE-ProRule" id="PRU00169"/>
    </source>
</evidence>
<feature type="domain" description="Response regulatory" evidence="7">
    <location>
        <begin position="6"/>
        <end position="88"/>
    </location>
</feature>
<dbReference type="GO" id="GO:0006355">
    <property type="term" value="P:regulation of DNA-templated transcription"/>
    <property type="evidence" value="ECO:0007669"/>
    <property type="project" value="TreeGrafter"/>
</dbReference>
<dbReference type="SUPFAM" id="SSF52172">
    <property type="entry name" value="CheY-like"/>
    <property type="match status" value="1"/>
</dbReference>
<comment type="caution">
    <text evidence="8">The sequence shown here is derived from an EMBL/GenBank/DDBJ whole genome shotgun (WGS) entry which is preliminary data.</text>
</comment>
<dbReference type="Gene3D" id="3.40.50.2300">
    <property type="match status" value="1"/>
</dbReference>